<dbReference type="Proteomes" id="UP000236621">
    <property type="component" value="Unassembled WGS sequence"/>
</dbReference>
<evidence type="ECO:0000313" key="3">
    <source>
        <dbReference type="Proteomes" id="UP000236621"/>
    </source>
</evidence>
<dbReference type="EMBL" id="NRSZ01000213">
    <property type="protein sequence ID" value="PNY28775.1"/>
    <property type="molecule type" value="Genomic_DNA"/>
</dbReference>
<evidence type="ECO:0000313" key="2">
    <source>
        <dbReference type="EMBL" id="PNY28775.1"/>
    </source>
</evidence>
<dbReference type="OrthoDB" id="5243589at2759"/>
<feature type="region of interest" description="Disordered" evidence="1">
    <location>
        <begin position="169"/>
        <end position="229"/>
    </location>
</feature>
<gene>
    <name evidence="2" type="ORF">TCAP_01320</name>
</gene>
<accession>A0A2K3QMM0</accession>
<name>A0A2K3QMM0_9HYPO</name>
<sequence length="229" mass="25284">MDVVAELVIAPFLDIVEKGRTAVDNAGDSQHMLKAAQALVKEGERALKRIEPLCKKHLDEYGSGFVDALKENDDIGAYRSELTDLLWEFDDYIEVDGFDADKYAQVQALSRKAAPRIYDILMRMKLDARSRDSAQFFLSQLSPPSSPLPLPSSPLHPPPLHLVAGLRCPQAMPPPPSRGSVSSSHAGSLADINTVEDATCQLQRMMYSRASSHQDDVPEPLRQPRPPEP</sequence>
<comment type="caution">
    <text evidence="2">The sequence shown here is derived from an EMBL/GenBank/DDBJ whole genome shotgun (WGS) entry which is preliminary data.</text>
</comment>
<proteinExistence type="predicted"/>
<organism evidence="2 3">
    <name type="scientific">Tolypocladium capitatum</name>
    <dbReference type="NCBI Taxonomy" id="45235"/>
    <lineage>
        <taxon>Eukaryota</taxon>
        <taxon>Fungi</taxon>
        <taxon>Dikarya</taxon>
        <taxon>Ascomycota</taxon>
        <taxon>Pezizomycotina</taxon>
        <taxon>Sordariomycetes</taxon>
        <taxon>Hypocreomycetidae</taxon>
        <taxon>Hypocreales</taxon>
        <taxon>Ophiocordycipitaceae</taxon>
        <taxon>Tolypocladium</taxon>
    </lineage>
</organism>
<keyword evidence="3" id="KW-1185">Reference proteome</keyword>
<dbReference type="STRING" id="45235.A0A2K3QMM0"/>
<feature type="non-terminal residue" evidence="2">
    <location>
        <position position="229"/>
    </location>
</feature>
<evidence type="ECO:0000256" key="1">
    <source>
        <dbReference type="SAM" id="MobiDB-lite"/>
    </source>
</evidence>
<reference evidence="2 3" key="1">
    <citation type="submission" date="2017-08" db="EMBL/GenBank/DDBJ databases">
        <title>Harnessing the power of phylogenomics to disentangle the directionality and signatures of interkingdom host jumping in the parasitic fungal genus Tolypocladium.</title>
        <authorList>
            <person name="Quandt C.A."/>
            <person name="Patterson W."/>
            <person name="Spatafora J.W."/>
        </authorList>
    </citation>
    <scope>NUCLEOTIDE SEQUENCE [LARGE SCALE GENOMIC DNA]</scope>
    <source>
        <strain evidence="2 3">CBS 113982</strain>
    </source>
</reference>
<protein>
    <submittedName>
        <fullName evidence="2">Uncharacterized protein</fullName>
    </submittedName>
</protein>
<dbReference type="AlphaFoldDB" id="A0A2K3QMM0"/>